<feature type="transmembrane region" description="Helical" evidence="7">
    <location>
        <begin position="136"/>
        <end position="155"/>
    </location>
</feature>
<evidence type="ECO:0000256" key="5">
    <source>
        <dbReference type="ARBA" id="ARBA00022989"/>
    </source>
</evidence>
<evidence type="ECO:0000313" key="10">
    <source>
        <dbReference type="Proteomes" id="UP001501079"/>
    </source>
</evidence>
<keyword evidence="10" id="KW-1185">Reference proteome</keyword>
<evidence type="ECO:0000256" key="1">
    <source>
        <dbReference type="ARBA" id="ARBA00004141"/>
    </source>
</evidence>
<keyword evidence="5 7" id="KW-1133">Transmembrane helix</keyword>
<evidence type="ECO:0000313" key="9">
    <source>
        <dbReference type="EMBL" id="GAA4167166.1"/>
    </source>
</evidence>
<dbReference type="NCBIfam" id="TIGR03025">
    <property type="entry name" value="EPS_sugtrans"/>
    <property type="match status" value="1"/>
</dbReference>
<evidence type="ECO:0000256" key="7">
    <source>
        <dbReference type="SAM" id="Phobius"/>
    </source>
</evidence>
<dbReference type="InterPro" id="IPR017475">
    <property type="entry name" value="EPS_sugar_tfrase"/>
</dbReference>
<sequence>MTTDAQSLLPIARAVSTPTSPRAEARRSPEARLSRRYLSRLRFSDSAVIALAMGITFVLRVADNGAGARSTIAFEAAVCAVVGLCWYLMLGVIGCRDRRQLGVGAAEYKNLLTGSLIVFGALGIADLVIGAHLGRAYAAAFPIGVVGLALTRWGWRNWLVARGKERRYLRRALVVGSRDDVRYVMRQIQESGGPAYNVVGAAVAELGDPYLREGGSQVPVLSGYANVAAAAAAAEVDAVIVASQPHDDGEFVRNLGWSLEGCGADLVLASRLVDVAGPRVRFTPVQGLPLIHVDIPRFEGGKHVLKRFVDVVGAASALILLSPVFAAVAVLIKLDDRGPVFFRQTRVGKDGSLFRMVKFRSMVTDAEARLAALRAESDDGNGMLFKLKDDPRVTRVGRLLRKYSIDEFPQFWNILIGEMSLVGPRPPLPAEVAEYENPVHRRLYIKPGLTGLWQISGRSDLSWDQSVRLDLYYVENWSLAGDLMILWRTVRVLLSPVGAY</sequence>
<protein>
    <submittedName>
        <fullName evidence="9">Sugar transferase</fullName>
    </submittedName>
</protein>
<feature type="transmembrane region" description="Helical" evidence="7">
    <location>
        <begin position="71"/>
        <end position="90"/>
    </location>
</feature>
<dbReference type="InterPro" id="IPR003362">
    <property type="entry name" value="Bact_transf"/>
</dbReference>
<keyword evidence="6 7" id="KW-0472">Membrane</keyword>
<evidence type="ECO:0000256" key="6">
    <source>
        <dbReference type="ARBA" id="ARBA00023136"/>
    </source>
</evidence>
<accession>A0ABP7ZPB2</accession>
<comment type="caution">
    <text evidence="9">The sequence shown here is derived from an EMBL/GenBank/DDBJ whole genome shotgun (WGS) entry which is preliminary data.</text>
</comment>
<evidence type="ECO:0000256" key="4">
    <source>
        <dbReference type="ARBA" id="ARBA00022692"/>
    </source>
</evidence>
<feature type="transmembrane region" description="Helical" evidence="7">
    <location>
        <begin position="311"/>
        <end position="332"/>
    </location>
</feature>
<dbReference type="PANTHER" id="PTHR30576:SF10">
    <property type="entry name" value="SLL5057 PROTEIN"/>
    <property type="match status" value="1"/>
</dbReference>
<evidence type="ECO:0000256" key="2">
    <source>
        <dbReference type="ARBA" id="ARBA00006464"/>
    </source>
</evidence>
<evidence type="ECO:0000259" key="8">
    <source>
        <dbReference type="Pfam" id="PF02397"/>
    </source>
</evidence>
<dbReference type="EMBL" id="BAABBW010000001">
    <property type="protein sequence ID" value="GAA4167166.1"/>
    <property type="molecule type" value="Genomic_DNA"/>
</dbReference>
<feature type="transmembrane region" description="Helical" evidence="7">
    <location>
        <begin position="111"/>
        <end position="130"/>
    </location>
</feature>
<dbReference type="Proteomes" id="UP001501079">
    <property type="component" value="Unassembled WGS sequence"/>
</dbReference>
<feature type="domain" description="Bacterial sugar transferase" evidence="8">
    <location>
        <begin position="306"/>
        <end position="494"/>
    </location>
</feature>
<feature type="transmembrane region" description="Helical" evidence="7">
    <location>
        <begin position="41"/>
        <end position="59"/>
    </location>
</feature>
<name>A0ABP7ZPB2_9MICO</name>
<evidence type="ECO:0000256" key="3">
    <source>
        <dbReference type="ARBA" id="ARBA00022679"/>
    </source>
</evidence>
<proteinExistence type="inferred from homology"/>
<dbReference type="GO" id="GO:0016740">
    <property type="term" value="F:transferase activity"/>
    <property type="evidence" value="ECO:0007669"/>
    <property type="project" value="UniProtKB-KW"/>
</dbReference>
<gene>
    <name evidence="9" type="ORF">GCM10022287_00300</name>
</gene>
<comment type="subcellular location">
    <subcellularLocation>
        <location evidence="1">Membrane</location>
        <topology evidence="1">Multi-pass membrane protein</topology>
    </subcellularLocation>
</comment>
<organism evidence="9 10">
    <name type="scientific">Gryllotalpicola koreensis</name>
    <dbReference type="NCBI Taxonomy" id="993086"/>
    <lineage>
        <taxon>Bacteria</taxon>
        <taxon>Bacillati</taxon>
        <taxon>Actinomycetota</taxon>
        <taxon>Actinomycetes</taxon>
        <taxon>Micrococcales</taxon>
        <taxon>Microbacteriaceae</taxon>
        <taxon>Gryllotalpicola</taxon>
    </lineage>
</organism>
<reference evidence="10" key="1">
    <citation type="journal article" date="2019" name="Int. J. Syst. Evol. Microbiol.">
        <title>The Global Catalogue of Microorganisms (GCM) 10K type strain sequencing project: providing services to taxonomists for standard genome sequencing and annotation.</title>
        <authorList>
            <consortium name="The Broad Institute Genomics Platform"/>
            <consortium name="The Broad Institute Genome Sequencing Center for Infectious Disease"/>
            <person name="Wu L."/>
            <person name="Ma J."/>
        </authorList>
    </citation>
    <scope>NUCLEOTIDE SEQUENCE [LARGE SCALE GENOMIC DNA]</scope>
    <source>
        <strain evidence="10">JCM 17591</strain>
    </source>
</reference>
<dbReference type="PANTHER" id="PTHR30576">
    <property type="entry name" value="COLANIC BIOSYNTHESIS UDP-GLUCOSE LIPID CARRIER TRANSFERASE"/>
    <property type="match status" value="1"/>
</dbReference>
<comment type="similarity">
    <text evidence="2">Belongs to the bacterial sugar transferase family.</text>
</comment>
<keyword evidence="3 9" id="KW-0808">Transferase</keyword>
<keyword evidence="4 7" id="KW-0812">Transmembrane</keyword>
<dbReference type="Pfam" id="PF02397">
    <property type="entry name" value="Bac_transf"/>
    <property type="match status" value="1"/>
</dbReference>
<dbReference type="RefSeq" id="WP_344751204.1">
    <property type="nucleotide sequence ID" value="NZ_BAABBW010000001.1"/>
</dbReference>